<dbReference type="EMBL" id="JAGGNH010000002">
    <property type="protein sequence ID" value="KAJ0983213.1"/>
    <property type="molecule type" value="Genomic_DNA"/>
</dbReference>
<dbReference type="InterPro" id="IPR056789">
    <property type="entry name" value="LRR_R13L1-DRL21"/>
</dbReference>
<evidence type="ECO:0000256" key="1">
    <source>
        <dbReference type="SAM" id="MobiDB-lite"/>
    </source>
</evidence>
<feature type="compositionally biased region" description="Basic and acidic residues" evidence="1">
    <location>
        <begin position="806"/>
        <end position="825"/>
    </location>
</feature>
<accession>A0A9D5D344</accession>
<feature type="region of interest" description="Disordered" evidence="1">
    <location>
        <begin position="863"/>
        <end position="882"/>
    </location>
</feature>
<evidence type="ECO:0000259" key="2">
    <source>
        <dbReference type="Pfam" id="PF25019"/>
    </source>
</evidence>
<dbReference type="AlphaFoldDB" id="A0A9D5D344"/>
<reference evidence="3" key="2">
    <citation type="journal article" date="2022" name="Hortic Res">
        <title>The genome of Dioscorea zingiberensis sheds light on the biosynthesis, origin and evolution of the medicinally important diosgenin saponins.</title>
        <authorList>
            <person name="Li Y."/>
            <person name="Tan C."/>
            <person name="Li Z."/>
            <person name="Guo J."/>
            <person name="Li S."/>
            <person name="Chen X."/>
            <person name="Wang C."/>
            <person name="Dai X."/>
            <person name="Yang H."/>
            <person name="Song W."/>
            <person name="Hou L."/>
            <person name="Xu J."/>
            <person name="Tong Z."/>
            <person name="Xu A."/>
            <person name="Yuan X."/>
            <person name="Wang W."/>
            <person name="Yang Q."/>
            <person name="Chen L."/>
            <person name="Sun Z."/>
            <person name="Wang K."/>
            <person name="Pan B."/>
            <person name="Chen J."/>
            <person name="Bao Y."/>
            <person name="Liu F."/>
            <person name="Qi X."/>
            <person name="Gang D.R."/>
            <person name="Wen J."/>
            <person name="Li J."/>
        </authorList>
    </citation>
    <scope>NUCLEOTIDE SEQUENCE</scope>
    <source>
        <strain evidence="3">Dzin_1.0</strain>
    </source>
</reference>
<sequence length="909" mass="104287">MDEREGEIVQSASVNDDRTEKAMDDLEDLLKQVSSPDLMKQAMSLGIMGDLCQLRRSLIFILTSRRFAFTDPDFVMIIDECQNMLRNVFFLDEPSQQQEEEGQPRQPRRHKMLRFMSSINPARSRCISRPYFRRMVNRAAKSYDKLWRNFVTSRPELNFVDWNQWEDPVRFSGNNFKQYLEDAKLDFIVRWLLTGSYSTQVITIYSPEAEPGGNIAPLMTELTRDWRVQSYFLWQELIRVSELMSPLFILPYGGTRSLLVLEDDVPYNLDEESWNSLLQQCLKNLKYGSRVLVTTTNRIRAEKIAWWVYYRQEVLEFDVNAHLFPDWAGQRWLHLYCSLMIIPHDHTDHNLCEEDLFDLFSAMGFLIIPSQLFYIEEESIRNEYLERLKHMLGDFQKSTRDRDSMRSHQGCYALSNMPSDMGIMYNLVILSNYIVSEGTVFLEPRNISDLRELDNLHGTLHIENLNIVKEPKHARDALLKYKLYLRSLVLQWNLEDMEEDATERSDVQISPAPPPPNVAAPSPPQPTPHEVPPPKDQPPKQKTKKHKATQGKPINSKAPPWRTQLEADGMEHLFISVGLNKGILNGRERMKTFSIITVKERKAGSVTIQDITDVLACLVDEHWTWTVKPLRDGRYIVAFPTAELARQTEKAGPLSVLAFDLSFEPWSPDLWQSGKAEGATRWVIIRNLPMDCWGRDEAASLLKPAGDLVAMDRRSQRFGNDLRLLLRVRWPRRLPASIHCSMGVRQFNYTVELDAGQPALPWEGGHQCPVPANMVGDGAQVTTTAEDNRGEDVVMVATSNNPIELSPERRPDKGKAPMMEKEKAPKQGPHRRPTGIIIQERPPSRSHEHLISSNSAIPMDLRQSTASTGAEAHHSPLSSDKLPEVYRHVDAPLIRTPPNTRAANGRMYG</sequence>
<keyword evidence="4" id="KW-1185">Reference proteome</keyword>
<reference evidence="3" key="1">
    <citation type="submission" date="2021-03" db="EMBL/GenBank/DDBJ databases">
        <authorList>
            <person name="Li Z."/>
            <person name="Yang C."/>
        </authorList>
    </citation>
    <scope>NUCLEOTIDE SEQUENCE</scope>
    <source>
        <strain evidence="3">Dzin_1.0</strain>
        <tissue evidence="3">Leaf</tissue>
    </source>
</reference>
<feature type="region of interest" description="Disordered" evidence="1">
    <location>
        <begin position="801"/>
        <end position="856"/>
    </location>
</feature>
<comment type="caution">
    <text evidence="3">The sequence shown here is derived from an EMBL/GenBank/DDBJ whole genome shotgun (WGS) entry which is preliminary data.</text>
</comment>
<name>A0A9D5D344_9LILI</name>
<gene>
    <name evidence="3" type="ORF">J5N97_011468</name>
</gene>
<feature type="compositionally biased region" description="Pro residues" evidence="1">
    <location>
        <begin position="511"/>
        <end position="536"/>
    </location>
</feature>
<proteinExistence type="predicted"/>
<feature type="domain" description="R13L1/DRL21-like LRR repeat region" evidence="2">
    <location>
        <begin position="447"/>
        <end position="515"/>
    </location>
</feature>
<dbReference type="OrthoDB" id="1194515at2759"/>
<feature type="region of interest" description="Disordered" evidence="1">
    <location>
        <begin position="501"/>
        <end position="561"/>
    </location>
</feature>
<evidence type="ECO:0000313" key="4">
    <source>
        <dbReference type="Proteomes" id="UP001085076"/>
    </source>
</evidence>
<feature type="region of interest" description="Disordered" evidence="1">
    <location>
        <begin position="1"/>
        <end position="21"/>
    </location>
</feature>
<dbReference type="Pfam" id="PF25019">
    <property type="entry name" value="LRR_R13L1-DRL21"/>
    <property type="match status" value="1"/>
</dbReference>
<evidence type="ECO:0000313" key="3">
    <source>
        <dbReference type="EMBL" id="KAJ0983213.1"/>
    </source>
</evidence>
<dbReference type="Proteomes" id="UP001085076">
    <property type="component" value="Miscellaneous, Linkage group lg02"/>
</dbReference>
<protein>
    <recommendedName>
        <fullName evidence="2">R13L1/DRL21-like LRR repeat region domain-containing protein</fullName>
    </recommendedName>
</protein>
<organism evidence="3 4">
    <name type="scientific">Dioscorea zingiberensis</name>
    <dbReference type="NCBI Taxonomy" id="325984"/>
    <lineage>
        <taxon>Eukaryota</taxon>
        <taxon>Viridiplantae</taxon>
        <taxon>Streptophyta</taxon>
        <taxon>Embryophyta</taxon>
        <taxon>Tracheophyta</taxon>
        <taxon>Spermatophyta</taxon>
        <taxon>Magnoliopsida</taxon>
        <taxon>Liliopsida</taxon>
        <taxon>Dioscoreales</taxon>
        <taxon>Dioscoreaceae</taxon>
        <taxon>Dioscorea</taxon>
    </lineage>
</organism>